<protein>
    <submittedName>
        <fullName evidence="1">Uncharacterized protein</fullName>
    </submittedName>
</protein>
<organism evidence="1">
    <name type="scientific">marine metagenome</name>
    <dbReference type="NCBI Taxonomy" id="408172"/>
    <lineage>
        <taxon>unclassified sequences</taxon>
        <taxon>metagenomes</taxon>
        <taxon>ecological metagenomes</taxon>
    </lineage>
</organism>
<proteinExistence type="predicted"/>
<dbReference type="AlphaFoldDB" id="A0A382L9Q4"/>
<name>A0A382L9Q4_9ZZZZ</name>
<evidence type="ECO:0000313" key="1">
    <source>
        <dbReference type="EMBL" id="SVC33628.1"/>
    </source>
</evidence>
<sequence length="49" mass="5650">MTYIMPKKTKLVPPTTKYLNVIKQGYKDCKLSIKSLNDSLSQLKHIPSR</sequence>
<reference evidence="1" key="1">
    <citation type="submission" date="2018-05" db="EMBL/GenBank/DDBJ databases">
        <authorList>
            <person name="Lanie J.A."/>
            <person name="Ng W.-L."/>
            <person name="Kazmierczak K.M."/>
            <person name="Andrzejewski T.M."/>
            <person name="Davidsen T.M."/>
            <person name="Wayne K.J."/>
            <person name="Tettelin H."/>
            <person name="Glass J.I."/>
            <person name="Rusch D."/>
            <person name="Podicherti R."/>
            <person name="Tsui H.-C.T."/>
            <person name="Winkler M.E."/>
        </authorList>
    </citation>
    <scope>NUCLEOTIDE SEQUENCE</scope>
</reference>
<dbReference type="EMBL" id="UINC01085772">
    <property type="protein sequence ID" value="SVC33628.1"/>
    <property type="molecule type" value="Genomic_DNA"/>
</dbReference>
<accession>A0A382L9Q4</accession>
<gene>
    <name evidence="1" type="ORF">METZ01_LOCUS286482</name>
</gene>